<reference evidence="1" key="1">
    <citation type="submission" date="2020-11" db="EMBL/GenBank/DDBJ databases">
        <authorList>
            <person name="Davenport K.M."/>
            <person name="Bickhart D.M."/>
            <person name="Smith T.P.L."/>
            <person name="Murdoch B.M."/>
            <person name="Rosen B.D."/>
        </authorList>
    </citation>
    <scope>NUCLEOTIDE SEQUENCE [LARGE SCALE GENOMIC DNA]</scope>
    <source>
        <strain evidence="1">OAR_USU_Benz2616</strain>
    </source>
</reference>
<evidence type="ECO:0000313" key="1">
    <source>
        <dbReference type="Ensembl" id="ENSOARP00020000427.1"/>
    </source>
</evidence>
<reference evidence="1" key="2">
    <citation type="submission" date="2025-08" db="UniProtKB">
        <authorList>
            <consortium name="Ensembl"/>
        </authorList>
    </citation>
    <scope>IDENTIFICATION</scope>
</reference>
<accession>A0AC11AKD2</accession>
<name>A0AC11AKD2_SHEEP</name>
<sequence length="115" mass="12556">MSQQQQQCKQPCQPPPVVCPPNPAHLPSAQNPAHLQSALSPAHLQSALSPAHLLSASRSALLCHLPNNAKRSAHPSASNKTRSMLFHYELQDHCLISLCHVPICNPRCDLYPMSN</sequence>
<protein>
    <submittedName>
        <fullName evidence="1">Uncharacterized protein</fullName>
    </submittedName>
</protein>
<organism evidence="1">
    <name type="scientific">Ovis aries</name>
    <name type="common">Sheep</name>
    <dbReference type="NCBI Taxonomy" id="9940"/>
    <lineage>
        <taxon>Eukaryota</taxon>
        <taxon>Metazoa</taxon>
        <taxon>Chordata</taxon>
        <taxon>Craniata</taxon>
        <taxon>Vertebrata</taxon>
        <taxon>Euteleostomi</taxon>
        <taxon>Mammalia</taxon>
        <taxon>Eutheria</taxon>
        <taxon>Laurasiatheria</taxon>
        <taxon>Artiodactyla</taxon>
        <taxon>Ruminantia</taxon>
        <taxon>Pecora</taxon>
        <taxon>Bovidae</taxon>
        <taxon>Caprinae</taxon>
        <taxon>Ovis</taxon>
    </lineage>
</organism>
<proteinExistence type="predicted"/>
<reference evidence="1" key="3">
    <citation type="submission" date="2025-09" db="UniProtKB">
        <authorList>
            <consortium name="Ensembl"/>
        </authorList>
    </citation>
    <scope>IDENTIFICATION</scope>
</reference>
<dbReference type="Ensembl" id="ENSOART00020000542.2">
    <property type="protein sequence ID" value="ENSOARP00020000427.1"/>
    <property type="gene ID" value="ENSOARG00020000427.2"/>
</dbReference>